<dbReference type="Gene3D" id="3.40.50.150">
    <property type="entry name" value="Vaccinia Virus protein VP39"/>
    <property type="match status" value="1"/>
</dbReference>
<protein>
    <submittedName>
        <fullName evidence="2">Class I SAM-dependent methyltransferase</fullName>
    </submittedName>
</protein>
<proteinExistence type="predicted"/>
<dbReference type="GO" id="GO:0008168">
    <property type="term" value="F:methyltransferase activity"/>
    <property type="evidence" value="ECO:0007669"/>
    <property type="project" value="UniProtKB-KW"/>
</dbReference>
<name>A0A848DR35_9PSEU</name>
<organism evidence="2 3">
    <name type="scientific">Pseudonocardia bannensis</name>
    <dbReference type="NCBI Taxonomy" id="630973"/>
    <lineage>
        <taxon>Bacteria</taxon>
        <taxon>Bacillati</taxon>
        <taxon>Actinomycetota</taxon>
        <taxon>Actinomycetes</taxon>
        <taxon>Pseudonocardiales</taxon>
        <taxon>Pseudonocardiaceae</taxon>
        <taxon>Pseudonocardia</taxon>
    </lineage>
</organism>
<gene>
    <name evidence="2" type="ORF">HF519_25665</name>
</gene>
<dbReference type="NCBIfam" id="NF041255">
    <property type="entry name" value="mycofact_MftM"/>
    <property type="match status" value="1"/>
</dbReference>
<reference evidence="2 3" key="1">
    <citation type="submission" date="2020-04" db="EMBL/GenBank/DDBJ databases">
        <authorList>
            <person name="Klaysubun C."/>
            <person name="Duangmal K."/>
            <person name="Lipun K."/>
        </authorList>
    </citation>
    <scope>NUCLEOTIDE SEQUENCE [LARGE SCALE GENOMIC DNA]</scope>
    <source>
        <strain evidence="2 3">DSM 45300</strain>
    </source>
</reference>
<dbReference type="GO" id="GO:0032259">
    <property type="term" value="P:methylation"/>
    <property type="evidence" value="ECO:0007669"/>
    <property type="project" value="UniProtKB-KW"/>
</dbReference>
<evidence type="ECO:0000313" key="2">
    <source>
        <dbReference type="EMBL" id="NMH94896.1"/>
    </source>
</evidence>
<evidence type="ECO:0000259" key="1">
    <source>
        <dbReference type="Pfam" id="PF13649"/>
    </source>
</evidence>
<dbReference type="InterPro" id="IPR029063">
    <property type="entry name" value="SAM-dependent_MTases_sf"/>
</dbReference>
<keyword evidence="3" id="KW-1185">Reference proteome</keyword>
<keyword evidence="2" id="KW-0808">Transferase</keyword>
<accession>A0A848DR35</accession>
<comment type="caution">
    <text evidence="2">The sequence shown here is derived from an EMBL/GenBank/DDBJ whole genome shotgun (WGS) entry which is preliminary data.</text>
</comment>
<dbReference type="AlphaFoldDB" id="A0A848DR35"/>
<dbReference type="EMBL" id="JAAXKZ010000139">
    <property type="protein sequence ID" value="NMH94896.1"/>
    <property type="molecule type" value="Genomic_DNA"/>
</dbReference>
<feature type="domain" description="Methyltransferase" evidence="1">
    <location>
        <begin position="90"/>
        <end position="184"/>
    </location>
</feature>
<dbReference type="RefSeq" id="WP_169415571.1">
    <property type="nucleotide sequence ID" value="NZ_JAAXKZ010000139.1"/>
</dbReference>
<dbReference type="Pfam" id="PF13649">
    <property type="entry name" value="Methyltransf_25"/>
    <property type="match status" value="1"/>
</dbReference>
<dbReference type="Proteomes" id="UP000586918">
    <property type="component" value="Unassembled WGS sequence"/>
</dbReference>
<keyword evidence="2" id="KW-0489">Methyltransferase</keyword>
<dbReference type="InterPro" id="IPR041698">
    <property type="entry name" value="Methyltransf_25"/>
</dbReference>
<dbReference type="SUPFAM" id="SSF53335">
    <property type="entry name" value="S-adenosyl-L-methionine-dependent methyltransferases"/>
    <property type="match status" value="1"/>
</dbReference>
<dbReference type="CDD" id="cd02440">
    <property type="entry name" value="AdoMet_MTases"/>
    <property type="match status" value="1"/>
</dbReference>
<evidence type="ECO:0000313" key="3">
    <source>
        <dbReference type="Proteomes" id="UP000586918"/>
    </source>
</evidence>
<sequence length="237" mass="25488">MMIDLDRLDNDLAGWLDRTLVRRRLLAPAAFEDAFVAVVTSTAVDPEDAWLAFYRNTMAALCGAAVPGGTNAELKPVHERAAALTVGPDVIELGCCFGFLSLRLAAAGHRVTAVDLSPGTIGLLCRTTPRLGVDAGRLDAVVADARSVPRPSGSADTVLAVHLLEHLDEQAGVEVLEEMLRLARRRVVVAVPYEDEPNPTWGHVRRFDADVLAALGERSGRPYTVTEHHGGWLVIDA</sequence>